<dbReference type="InterPro" id="IPR020472">
    <property type="entry name" value="WD40_PAC1"/>
</dbReference>
<dbReference type="CDD" id="cd00200">
    <property type="entry name" value="WD40"/>
    <property type="match status" value="1"/>
</dbReference>
<dbReference type="Proteomes" id="UP000326759">
    <property type="component" value="Unassembled WGS sequence"/>
</dbReference>
<evidence type="ECO:0000256" key="5">
    <source>
        <dbReference type="PROSITE-ProRule" id="PRU00221"/>
    </source>
</evidence>
<dbReference type="InterPro" id="IPR015943">
    <property type="entry name" value="WD40/YVTN_repeat-like_dom_sf"/>
</dbReference>
<feature type="repeat" description="WD" evidence="5">
    <location>
        <begin position="192"/>
        <end position="233"/>
    </location>
</feature>
<dbReference type="SUPFAM" id="SSF50978">
    <property type="entry name" value="WD40 repeat-like"/>
    <property type="match status" value="1"/>
</dbReference>
<sequence length="540" mass="60663">MYENSNNNCHLVCGHSGVVFALANHPSNRYIYGSGSHDNTARIWKLKESGESECLAIASGHTHSVGCLAFGKDFMITGSNDTCIKRWNINLKTLSVSTTKNLVSHRTQQAHSKNINFISLSKKSNFIATCSFDKTAKIWNADSFEVLGTLNGHTKGVWSVQFSPTDYLVATSSADATIKLWSLSTYDNVATFEGHETGVLRILWISQGQQIVSSSSDGILNLWSIKGNISVGSFDEHNGRVWALVSADDGAHIITGASDSKIILWKDVTEEEKRKELEKQQRIVEEEQILMNLLHEKKWSKALRYSLRLKQPFRGLTIMKSLLDESPETLPLVLRKLRKDELHTLMEYVVSWNTKTTNVREAQSVLNFVLKEYTPEEIEAIPNWQSILEGLVPYTEKHFKRVSALQQAVSILDYMTACMSIGPMEDLLAEIDDKNLEDKEAALLRTIPKELQKGLITIKDDNESNINNEAVDYDAEDSSEYDDNDDFEETELKNEDAPLNSVDDLHSNFAHEDVMSESDGEDNENSNSKGSYEESDSDES</sequence>
<evidence type="ECO:0000259" key="7">
    <source>
        <dbReference type="Pfam" id="PF08625"/>
    </source>
</evidence>
<dbReference type="PROSITE" id="PS50294">
    <property type="entry name" value="WD_REPEATS_REGION"/>
    <property type="match status" value="5"/>
</dbReference>
<feature type="repeat" description="WD" evidence="5">
    <location>
        <begin position="150"/>
        <end position="191"/>
    </location>
</feature>
<dbReference type="InterPro" id="IPR013934">
    <property type="entry name" value="Utp13_C"/>
</dbReference>
<name>A0A5N5TMU1_9CRUS</name>
<evidence type="ECO:0000313" key="8">
    <source>
        <dbReference type="EMBL" id="KAB7507421.1"/>
    </source>
</evidence>
<evidence type="ECO:0000256" key="1">
    <source>
        <dbReference type="ARBA" id="ARBA00004604"/>
    </source>
</evidence>
<dbReference type="Pfam" id="PF00400">
    <property type="entry name" value="WD40"/>
    <property type="match status" value="6"/>
</dbReference>
<keyword evidence="4" id="KW-0539">Nucleus</keyword>
<feature type="compositionally biased region" description="Basic and acidic residues" evidence="6">
    <location>
        <begin position="503"/>
        <end position="514"/>
    </location>
</feature>
<comment type="subcellular location">
    <subcellularLocation>
        <location evidence="1">Nucleus</location>
        <location evidence="1">Nucleolus</location>
    </subcellularLocation>
</comment>
<dbReference type="GO" id="GO:0034511">
    <property type="term" value="F:U3 snoRNA binding"/>
    <property type="evidence" value="ECO:0007669"/>
    <property type="project" value="TreeGrafter"/>
</dbReference>
<keyword evidence="2 5" id="KW-0853">WD repeat</keyword>
<dbReference type="InterPro" id="IPR036322">
    <property type="entry name" value="WD40_repeat_dom_sf"/>
</dbReference>
<dbReference type="PANTHER" id="PTHR19854">
    <property type="entry name" value="TRANSDUCIN BETA-LIKE 3"/>
    <property type="match status" value="1"/>
</dbReference>
<dbReference type="InterPro" id="IPR019775">
    <property type="entry name" value="WD40_repeat_CS"/>
</dbReference>
<dbReference type="GO" id="GO:0032040">
    <property type="term" value="C:small-subunit processome"/>
    <property type="evidence" value="ECO:0007669"/>
    <property type="project" value="InterPro"/>
</dbReference>
<evidence type="ECO:0000313" key="9">
    <source>
        <dbReference type="Proteomes" id="UP000326759"/>
    </source>
</evidence>
<comment type="caution">
    <text evidence="8">The sequence shown here is derived from an EMBL/GenBank/DDBJ whole genome shotgun (WGS) entry which is preliminary data.</text>
</comment>
<dbReference type="Gene3D" id="2.130.10.10">
    <property type="entry name" value="YVTN repeat-like/Quinoprotein amine dehydrogenase"/>
    <property type="match status" value="2"/>
</dbReference>
<dbReference type="GO" id="GO:0030686">
    <property type="term" value="C:90S preribosome"/>
    <property type="evidence" value="ECO:0007669"/>
    <property type="project" value="TreeGrafter"/>
</dbReference>
<dbReference type="OrthoDB" id="5414888at2759"/>
<feature type="compositionally biased region" description="Acidic residues" evidence="6">
    <location>
        <begin position="515"/>
        <end position="524"/>
    </location>
</feature>
<reference evidence="8 9" key="1">
    <citation type="journal article" date="2019" name="PLoS Biol.">
        <title>Sex chromosomes control vertical transmission of feminizing Wolbachia symbionts in an isopod.</title>
        <authorList>
            <person name="Becking T."/>
            <person name="Chebbi M.A."/>
            <person name="Giraud I."/>
            <person name="Moumen B."/>
            <person name="Laverre T."/>
            <person name="Caubet Y."/>
            <person name="Peccoud J."/>
            <person name="Gilbert C."/>
            <person name="Cordaux R."/>
        </authorList>
    </citation>
    <scope>NUCLEOTIDE SEQUENCE [LARGE SCALE GENOMIC DNA]</scope>
    <source>
        <strain evidence="8">ANa2</strain>
        <tissue evidence="8">Whole body excluding digestive tract and cuticle</tissue>
    </source>
</reference>
<dbReference type="PRINTS" id="PR00320">
    <property type="entry name" value="GPROTEINBRPT"/>
</dbReference>
<gene>
    <name evidence="8" type="primary">TBL3</name>
    <name evidence="8" type="ORF">Anas_04895</name>
</gene>
<evidence type="ECO:0000256" key="4">
    <source>
        <dbReference type="ARBA" id="ARBA00023242"/>
    </source>
</evidence>
<keyword evidence="3" id="KW-0677">Repeat</keyword>
<feature type="repeat" description="WD" evidence="5">
    <location>
        <begin position="58"/>
        <end position="90"/>
    </location>
</feature>
<dbReference type="Pfam" id="PF08625">
    <property type="entry name" value="Utp13"/>
    <property type="match status" value="1"/>
</dbReference>
<evidence type="ECO:0000256" key="2">
    <source>
        <dbReference type="ARBA" id="ARBA00022574"/>
    </source>
</evidence>
<dbReference type="PROSITE" id="PS00678">
    <property type="entry name" value="WD_REPEATS_1"/>
    <property type="match status" value="1"/>
</dbReference>
<organism evidence="8 9">
    <name type="scientific">Armadillidium nasatum</name>
    <dbReference type="NCBI Taxonomy" id="96803"/>
    <lineage>
        <taxon>Eukaryota</taxon>
        <taxon>Metazoa</taxon>
        <taxon>Ecdysozoa</taxon>
        <taxon>Arthropoda</taxon>
        <taxon>Crustacea</taxon>
        <taxon>Multicrustacea</taxon>
        <taxon>Malacostraca</taxon>
        <taxon>Eumalacostraca</taxon>
        <taxon>Peracarida</taxon>
        <taxon>Isopoda</taxon>
        <taxon>Oniscidea</taxon>
        <taxon>Crinocheta</taxon>
        <taxon>Armadillidiidae</taxon>
        <taxon>Armadillidium</taxon>
    </lineage>
</organism>
<dbReference type="EMBL" id="SEYY01000351">
    <property type="protein sequence ID" value="KAB7507421.1"/>
    <property type="molecule type" value="Genomic_DNA"/>
</dbReference>
<proteinExistence type="predicted"/>
<accession>A0A5N5TMU1</accession>
<protein>
    <submittedName>
        <fullName evidence="8">Transducin beta-like protein 3</fullName>
    </submittedName>
</protein>
<feature type="compositionally biased region" description="Acidic residues" evidence="6">
    <location>
        <begin position="471"/>
        <end position="489"/>
    </location>
</feature>
<feature type="domain" description="U3 small nucleolar RNA-associated protein 13 C-terminal" evidence="7">
    <location>
        <begin position="287"/>
        <end position="419"/>
    </location>
</feature>
<dbReference type="AlphaFoldDB" id="A0A5N5TMU1"/>
<dbReference type="InterPro" id="IPR001680">
    <property type="entry name" value="WD40_rpt"/>
</dbReference>
<dbReference type="PANTHER" id="PTHR19854:SF15">
    <property type="entry name" value="TRANSDUCIN BETA-LIKE PROTEIN 3"/>
    <property type="match status" value="1"/>
</dbReference>
<feature type="repeat" description="WD" evidence="5">
    <location>
        <begin position="234"/>
        <end position="266"/>
    </location>
</feature>
<dbReference type="PROSITE" id="PS50082">
    <property type="entry name" value="WD_REPEATS_2"/>
    <property type="match status" value="6"/>
</dbReference>
<keyword evidence="9" id="KW-1185">Reference proteome</keyword>
<feature type="region of interest" description="Disordered" evidence="6">
    <location>
        <begin position="467"/>
        <end position="540"/>
    </location>
</feature>
<feature type="repeat" description="WD" evidence="5">
    <location>
        <begin position="108"/>
        <end position="149"/>
    </location>
</feature>
<feature type="repeat" description="WD" evidence="5">
    <location>
        <begin position="12"/>
        <end position="54"/>
    </location>
</feature>
<dbReference type="SMART" id="SM00320">
    <property type="entry name" value="WD40"/>
    <property type="match status" value="6"/>
</dbReference>
<evidence type="ECO:0000256" key="6">
    <source>
        <dbReference type="SAM" id="MobiDB-lite"/>
    </source>
</evidence>
<dbReference type="GO" id="GO:0000480">
    <property type="term" value="P:endonucleolytic cleavage in 5'-ETS of tricistronic rRNA transcript (SSU-rRNA, 5.8S rRNA, LSU-rRNA)"/>
    <property type="evidence" value="ECO:0007669"/>
    <property type="project" value="TreeGrafter"/>
</dbReference>
<dbReference type="GO" id="GO:0000472">
    <property type="term" value="P:endonucleolytic cleavage to generate mature 5'-end of SSU-rRNA from (SSU-rRNA, 5.8S rRNA, LSU-rRNA)"/>
    <property type="evidence" value="ECO:0007669"/>
    <property type="project" value="TreeGrafter"/>
</dbReference>
<evidence type="ECO:0000256" key="3">
    <source>
        <dbReference type="ARBA" id="ARBA00022737"/>
    </source>
</evidence>